<name>A0ABR9P040_9ACTN</name>
<gene>
    <name evidence="1" type="ORF">IDM40_00570</name>
</gene>
<proteinExistence type="predicted"/>
<dbReference type="Gene3D" id="1.25.40.10">
    <property type="entry name" value="Tetratricopeptide repeat domain"/>
    <property type="match status" value="1"/>
</dbReference>
<evidence type="ECO:0000313" key="2">
    <source>
        <dbReference type="Proteomes" id="UP000806528"/>
    </source>
</evidence>
<dbReference type="SUPFAM" id="SSF47413">
    <property type="entry name" value="lambda repressor-like DNA-binding domains"/>
    <property type="match status" value="1"/>
</dbReference>
<evidence type="ECO:0000313" key="1">
    <source>
        <dbReference type="EMBL" id="MBE2997199.1"/>
    </source>
</evidence>
<organism evidence="1 2">
    <name type="scientific">Nocardiopsis coralli</name>
    <dbReference type="NCBI Taxonomy" id="2772213"/>
    <lineage>
        <taxon>Bacteria</taxon>
        <taxon>Bacillati</taxon>
        <taxon>Actinomycetota</taxon>
        <taxon>Actinomycetes</taxon>
        <taxon>Streptosporangiales</taxon>
        <taxon>Nocardiopsidaceae</taxon>
        <taxon>Nocardiopsis</taxon>
    </lineage>
</organism>
<dbReference type="InterPro" id="IPR011990">
    <property type="entry name" value="TPR-like_helical_dom_sf"/>
</dbReference>
<dbReference type="Proteomes" id="UP000806528">
    <property type="component" value="Unassembled WGS sequence"/>
</dbReference>
<protein>
    <submittedName>
        <fullName evidence="1">Helix-turn-helix domain-containing protein</fullName>
    </submittedName>
</protein>
<dbReference type="Pfam" id="PF13374">
    <property type="entry name" value="TPR_10"/>
    <property type="match status" value="1"/>
</dbReference>
<dbReference type="Pfam" id="PF13560">
    <property type="entry name" value="HTH_31"/>
    <property type="match status" value="1"/>
</dbReference>
<reference evidence="1 2" key="1">
    <citation type="submission" date="2020-09" db="EMBL/GenBank/DDBJ databases">
        <title>Diversity and distribution of actinomycetes associated with coral in the coast of Hainan.</title>
        <authorList>
            <person name="Li F."/>
        </authorList>
    </citation>
    <scope>NUCLEOTIDE SEQUENCE [LARGE SCALE GENOMIC DNA]</scope>
    <source>
        <strain evidence="1 2">HNM0947</strain>
    </source>
</reference>
<accession>A0ABR9P040</accession>
<keyword evidence="2" id="KW-1185">Reference proteome</keyword>
<dbReference type="EMBL" id="JADBGI010000001">
    <property type="protein sequence ID" value="MBE2997199.1"/>
    <property type="molecule type" value="Genomic_DNA"/>
</dbReference>
<dbReference type="InterPro" id="IPR010982">
    <property type="entry name" value="Lambda_DNA-bd_dom_sf"/>
</dbReference>
<comment type="caution">
    <text evidence="1">The sequence shown here is derived from an EMBL/GenBank/DDBJ whole genome shotgun (WGS) entry which is preliminary data.</text>
</comment>
<dbReference type="RefSeq" id="WP_193119861.1">
    <property type="nucleotide sequence ID" value="NZ_JADBGI010000001.1"/>
</dbReference>
<sequence>MPERVWALAETRAAVDSQDVGRLLGVLREHTPLSQMALACMSGLSQSKVSKLLTGSQPLRGRERIDAALAGLGADGQAPTNTPSTTLDLEQCASDLALLDSGYARHSSTVLLARAGQIHGRLLEPDGPDPAVIGVRAHSARLMGQLIWDASQRRDGSGAITYLDEAATLAQAVGDHEVQADALLRKAFIPLYGPRPDPHQALVAARHAMSAARDAPTRAVAALHVAEAHARLDAPYDTDRHLAEADNLAHQDPDLDAQSWIGRRDRIAGSAHLALGRYQRAQHLLEEAVPLLADRPKSQGLVCANLALTHARQRELDGAVNALHQAMDTVRATRAGGATTLIAAAMRELRPYRCEPAVDDLQDRVIDLLTG</sequence>